<accession>B3E3G7</accession>
<dbReference type="HOGENOM" id="CLU_196135_0_0_7"/>
<dbReference type="SUPFAM" id="SSF141694">
    <property type="entry name" value="AF2212/PG0164-like"/>
    <property type="match status" value="1"/>
</dbReference>
<dbReference type="EMBL" id="CP001089">
    <property type="protein sequence ID" value="ACD95786.1"/>
    <property type="molecule type" value="Genomic_DNA"/>
</dbReference>
<name>B3E3G7_TRIL1</name>
<keyword evidence="2" id="KW-1185">Reference proteome</keyword>
<dbReference type="Proteomes" id="UP000002420">
    <property type="component" value="Chromosome"/>
</dbReference>
<gene>
    <name evidence="1" type="ordered locus">Glov_2070</name>
</gene>
<reference evidence="1 2" key="1">
    <citation type="submission" date="2008-05" db="EMBL/GenBank/DDBJ databases">
        <title>Complete sequence of chromosome of Geobacter lovleyi SZ.</title>
        <authorList>
            <consortium name="US DOE Joint Genome Institute"/>
            <person name="Lucas S."/>
            <person name="Copeland A."/>
            <person name="Lapidus A."/>
            <person name="Glavina del Rio T."/>
            <person name="Dalin E."/>
            <person name="Tice H."/>
            <person name="Bruce D."/>
            <person name="Goodwin L."/>
            <person name="Pitluck S."/>
            <person name="Chertkov O."/>
            <person name="Meincke L."/>
            <person name="Brettin T."/>
            <person name="Detter J.C."/>
            <person name="Han C."/>
            <person name="Tapia R."/>
            <person name="Kuske C.R."/>
            <person name="Schmutz J."/>
            <person name="Larimer F."/>
            <person name="Land M."/>
            <person name="Hauser L."/>
            <person name="Kyrpides N."/>
            <person name="Mikhailova N."/>
            <person name="Sung Y."/>
            <person name="Fletcher K.E."/>
            <person name="Ritalahti K.M."/>
            <person name="Loeffler F.E."/>
            <person name="Richardson P."/>
        </authorList>
    </citation>
    <scope>NUCLEOTIDE SEQUENCE [LARGE SCALE GENOMIC DNA]</scope>
    <source>
        <strain evidence="2">ATCC BAA-1151 / DSM 17278 / SZ</strain>
    </source>
</reference>
<dbReference type="OrthoDB" id="427590at2"/>
<protein>
    <recommendedName>
        <fullName evidence="3">DUF104 domain-containing protein</fullName>
    </recommendedName>
</protein>
<organism evidence="1 2">
    <name type="scientific">Trichlorobacter lovleyi (strain ATCC BAA-1151 / DSM 17278 / SZ)</name>
    <name type="common">Geobacter lovleyi</name>
    <dbReference type="NCBI Taxonomy" id="398767"/>
    <lineage>
        <taxon>Bacteria</taxon>
        <taxon>Pseudomonadati</taxon>
        <taxon>Thermodesulfobacteriota</taxon>
        <taxon>Desulfuromonadia</taxon>
        <taxon>Geobacterales</taxon>
        <taxon>Geobacteraceae</taxon>
        <taxon>Trichlorobacter</taxon>
    </lineage>
</organism>
<dbReference type="Gene3D" id="4.10.1150.10">
    <property type="entry name" value="AF2212/PG0164-like"/>
    <property type="match status" value="1"/>
</dbReference>
<evidence type="ECO:0008006" key="3">
    <source>
        <dbReference type="Google" id="ProtNLM"/>
    </source>
</evidence>
<evidence type="ECO:0000313" key="2">
    <source>
        <dbReference type="Proteomes" id="UP000002420"/>
    </source>
</evidence>
<proteinExistence type="predicted"/>
<dbReference type="STRING" id="398767.Glov_2070"/>
<dbReference type="KEGG" id="glo:Glov_2070"/>
<evidence type="ECO:0000313" key="1">
    <source>
        <dbReference type="EMBL" id="ACD95786.1"/>
    </source>
</evidence>
<dbReference type="RefSeq" id="WP_012470125.1">
    <property type="nucleotide sequence ID" value="NC_010814.1"/>
</dbReference>
<dbReference type="Pfam" id="PF01954">
    <property type="entry name" value="AF2212-like"/>
    <property type="match status" value="1"/>
</dbReference>
<dbReference type="InterPro" id="IPR008203">
    <property type="entry name" value="AF2212-like"/>
</dbReference>
<dbReference type="AlphaFoldDB" id="B3E3G7"/>
<dbReference type="InterPro" id="IPR024069">
    <property type="entry name" value="AF2212-like_dom_sf"/>
</dbReference>
<sequence length="68" mass="7504">MPQAITAVYENGVFIPQTPVNLPQHTAVIISLPAVSHSKSGKRFSALLQEPLIAEHIVIPPRDELHER</sequence>